<dbReference type="EMBL" id="CP039345">
    <property type="protein sequence ID" value="QCD78961.1"/>
    <property type="molecule type" value="Genomic_DNA"/>
</dbReference>
<sequence>MSHMQRRAYLAWARSHFAHHNNTRLGGETSEHTSIELEFSLRRVPLARARYSVTQSMGSSPGRDPRAPPHIFTNPRLGEQLSPGRDVQT</sequence>
<evidence type="ECO:0000256" key="1">
    <source>
        <dbReference type="SAM" id="MobiDB-lite"/>
    </source>
</evidence>
<name>A0A4D6KWT7_VIGUN</name>
<keyword evidence="3" id="KW-1185">Reference proteome</keyword>
<proteinExistence type="predicted"/>
<accession>A0A4D6KWT7</accession>
<reference evidence="2 3" key="1">
    <citation type="submission" date="2019-04" db="EMBL/GenBank/DDBJ databases">
        <title>An improved genome assembly and genetic linkage map for asparagus bean, Vigna unguiculata ssp. sesquipedialis.</title>
        <authorList>
            <person name="Xia Q."/>
            <person name="Zhang R."/>
            <person name="Dong Y."/>
        </authorList>
    </citation>
    <scope>NUCLEOTIDE SEQUENCE [LARGE SCALE GENOMIC DNA]</scope>
    <source>
        <tissue evidence="2">Leaf</tissue>
    </source>
</reference>
<dbReference type="Proteomes" id="UP000501690">
    <property type="component" value="Linkage Group LG1"/>
</dbReference>
<evidence type="ECO:0000313" key="2">
    <source>
        <dbReference type="EMBL" id="QCD78961.1"/>
    </source>
</evidence>
<protein>
    <submittedName>
        <fullName evidence="2">Uncharacterized protein</fullName>
    </submittedName>
</protein>
<evidence type="ECO:0000313" key="3">
    <source>
        <dbReference type="Proteomes" id="UP000501690"/>
    </source>
</evidence>
<gene>
    <name evidence="2" type="ORF">DEO72_LG1g2598</name>
</gene>
<feature type="region of interest" description="Disordered" evidence="1">
    <location>
        <begin position="52"/>
        <end position="89"/>
    </location>
</feature>
<organism evidence="2 3">
    <name type="scientific">Vigna unguiculata</name>
    <name type="common">Cowpea</name>
    <dbReference type="NCBI Taxonomy" id="3917"/>
    <lineage>
        <taxon>Eukaryota</taxon>
        <taxon>Viridiplantae</taxon>
        <taxon>Streptophyta</taxon>
        <taxon>Embryophyta</taxon>
        <taxon>Tracheophyta</taxon>
        <taxon>Spermatophyta</taxon>
        <taxon>Magnoliopsida</taxon>
        <taxon>eudicotyledons</taxon>
        <taxon>Gunneridae</taxon>
        <taxon>Pentapetalae</taxon>
        <taxon>rosids</taxon>
        <taxon>fabids</taxon>
        <taxon>Fabales</taxon>
        <taxon>Fabaceae</taxon>
        <taxon>Papilionoideae</taxon>
        <taxon>50 kb inversion clade</taxon>
        <taxon>NPAAA clade</taxon>
        <taxon>indigoferoid/millettioid clade</taxon>
        <taxon>Phaseoleae</taxon>
        <taxon>Vigna</taxon>
    </lineage>
</organism>
<dbReference type="AlphaFoldDB" id="A0A4D6KWT7"/>